<proteinExistence type="predicted"/>
<evidence type="ECO:0000256" key="1">
    <source>
        <dbReference type="SAM" id="SignalP"/>
    </source>
</evidence>
<dbReference type="HOGENOM" id="CLU_655322_0_0_6"/>
<evidence type="ECO:0000313" key="3">
    <source>
        <dbReference type="Proteomes" id="UP000000753"/>
    </source>
</evidence>
<name>B8CGV0_SHEPW</name>
<reference evidence="2 3" key="1">
    <citation type="journal article" date="2008" name="PLoS ONE">
        <title>Environmental adaptation: genomic analysis of the piezotolerant and psychrotolerant deep-sea iron reducing bacterium Shewanella piezotolerans WP3.</title>
        <authorList>
            <person name="Wang F."/>
            <person name="Wang J."/>
            <person name="Jian H."/>
            <person name="Zhang B."/>
            <person name="Li S."/>
            <person name="Wang F."/>
            <person name="Zeng X."/>
            <person name="Gao L."/>
            <person name="Bartlett D.H."/>
            <person name="Yu J."/>
            <person name="Hu S."/>
            <person name="Xiao X."/>
        </authorList>
    </citation>
    <scope>NUCLEOTIDE SEQUENCE [LARGE SCALE GENOMIC DNA]</scope>
    <source>
        <strain evidence="3">WP3 / JCM 13877</strain>
    </source>
</reference>
<dbReference type="AlphaFoldDB" id="B8CGV0"/>
<dbReference type="PROSITE" id="PS51257">
    <property type="entry name" value="PROKAR_LIPOPROTEIN"/>
    <property type="match status" value="1"/>
</dbReference>
<feature type="signal peptide" evidence="1">
    <location>
        <begin position="1"/>
        <end position="28"/>
    </location>
</feature>
<gene>
    <name evidence="2" type="ordered locus">swp_0098</name>
</gene>
<dbReference type="Proteomes" id="UP000000753">
    <property type="component" value="Chromosome"/>
</dbReference>
<protein>
    <submittedName>
        <fullName evidence="2">IMP dehydrogenase/GMP reductase</fullName>
    </submittedName>
</protein>
<dbReference type="KEGG" id="swp:swp_0098"/>
<feature type="chain" id="PRO_5002866637" evidence="1">
    <location>
        <begin position="29"/>
        <end position="439"/>
    </location>
</feature>
<dbReference type="STRING" id="225849.swp_0098"/>
<accession>B8CGV0</accession>
<dbReference type="RefSeq" id="WP_020910327.1">
    <property type="nucleotide sequence ID" value="NC_011566.1"/>
</dbReference>
<keyword evidence="1" id="KW-0732">Signal</keyword>
<evidence type="ECO:0000313" key="2">
    <source>
        <dbReference type="EMBL" id="ACJ26943.1"/>
    </source>
</evidence>
<dbReference type="eggNOG" id="COG5276">
    <property type="taxonomic scope" value="Bacteria"/>
</dbReference>
<keyword evidence="3" id="KW-1185">Reference proteome</keyword>
<sequence length="439" mass="47193">MFKPSLACNSYSKYSVTTALLVSLTLVACGNSDDDPEPEVLPQPTPVTVTPDTGVFLDSAVIGIGYRTETLSGTTDAEGQYQYLPGETVTFFIGGLEFPATAATGIVTPLNIAATDDVTNTAVINMARLLQTLDQDGDPSNGISITQTAIDSAEPVDFSMSTADFATSAAVQATIENGGQDTAVSELIDTEAALEHLSEELEKQDIQVGIIGSWNATDDDNDLLSIIFIDNSTYVIFEVDSNDNYEDSGMEWGTYQRDSETHRVTASQEFDDNENVGLNDLTTDPGAPELFIAVTNGELNVTVDEDADGTIDETLNFEALDNSNELGAWIIHDIDGEAYENGLLMFIFYADGTYVQAGVDANEVIEESGMEWGTYSINTDTNRVTVSQTFDGNAEAGLNDFSSDSNLGLYLTVVDKVLTLSVDENGDGEIEENLNFKRP</sequence>
<organism evidence="2 3">
    <name type="scientific">Shewanella piezotolerans (strain WP3 / JCM 13877)</name>
    <dbReference type="NCBI Taxonomy" id="225849"/>
    <lineage>
        <taxon>Bacteria</taxon>
        <taxon>Pseudomonadati</taxon>
        <taxon>Pseudomonadota</taxon>
        <taxon>Gammaproteobacteria</taxon>
        <taxon>Alteromonadales</taxon>
        <taxon>Shewanellaceae</taxon>
        <taxon>Shewanella</taxon>
    </lineage>
</organism>
<dbReference type="OrthoDB" id="5592990at2"/>
<dbReference type="EMBL" id="CP000472">
    <property type="protein sequence ID" value="ACJ26943.1"/>
    <property type="molecule type" value="Genomic_DNA"/>
</dbReference>